<evidence type="ECO:0000313" key="1">
    <source>
        <dbReference type="EMBL" id="AGR59831.1"/>
    </source>
</evidence>
<protein>
    <submittedName>
        <fullName evidence="1">Uncharacterized protein</fullName>
    </submittedName>
</protein>
<name>S5MSY5_SALBN</name>
<dbReference type="EMBL" id="CP006608">
    <property type="protein sequence ID" value="AGR59831.1"/>
    <property type="molecule type" value="Genomic_DNA"/>
</dbReference>
<accession>S5MSY5</accession>
<reference evidence="1 2" key="1">
    <citation type="submission" date="2013-07" db="EMBL/GenBank/DDBJ databases">
        <title>Genome sequence of Salmonella bongori N268-08 - a rare clinical isolate.</title>
        <authorList>
            <person name="Marti R."/>
            <person name="Hagens S."/>
            <person name="Loessner M.J."/>
            <person name="Klumpp J."/>
        </authorList>
    </citation>
    <scope>NUCLEOTIDE SEQUENCE [LARGE SCALE GENOMIC DNA]</scope>
    <source>
        <strain evidence="1 2">N268-08</strain>
    </source>
</reference>
<dbReference type="PATRIC" id="fig|1197719.3.peg.2640"/>
<gene>
    <name evidence="1" type="ORF">A464_2646</name>
</gene>
<organism evidence="1 2">
    <name type="scientific">Salmonella bongori N268-08</name>
    <dbReference type="NCBI Taxonomy" id="1197719"/>
    <lineage>
        <taxon>Bacteria</taxon>
        <taxon>Pseudomonadati</taxon>
        <taxon>Pseudomonadota</taxon>
        <taxon>Gammaproteobacteria</taxon>
        <taxon>Enterobacterales</taxon>
        <taxon>Enterobacteriaceae</taxon>
        <taxon>Salmonella</taxon>
    </lineage>
</organism>
<dbReference type="KEGG" id="sbz:A464_2646"/>
<sequence length="41" mass="4317">MGFCAILNRTASSEEKKAAQQGGLLAYLLSTLSVTGAELSW</sequence>
<evidence type="ECO:0000313" key="2">
    <source>
        <dbReference type="Proteomes" id="UP000015042"/>
    </source>
</evidence>
<dbReference type="HOGENOM" id="CLU_3276253_0_0_6"/>
<dbReference type="Proteomes" id="UP000015042">
    <property type="component" value="Chromosome"/>
</dbReference>
<proteinExistence type="predicted"/>
<dbReference type="AlphaFoldDB" id="S5MSY5"/>